<protein>
    <recommendedName>
        <fullName evidence="4">PH domain-containing protein</fullName>
    </recommendedName>
</protein>
<accession>A0ABS6BJX3</accession>
<evidence type="ECO:0000313" key="2">
    <source>
        <dbReference type="EMBL" id="MBU3078131.1"/>
    </source>
</evidence>
<dbReference type="EMBL" id="JAHKRT010000004">
    <property type="protein sequence ID" value="MBU3078131.1"/>
    <property type="molecule type" value="Genomic_DNA"/>
</dbReference>
<reference evidence="2 3" key="1">
    <citation type="submission" date="2021-06" db="EMBL/GenBank/DDBJ databases">
        <title>Sphingomonas sp. XMGL2, whole genome shotgun sequencing project.</title>
        <authorList>
            <person name="Zhao G."/>
            <person name="Shen L."/>
        </authorList>
    </citation>
    <scope>NUCLEOTIDE SEQUENCE [LARGE SCALE GENOMIC DNA]</scope>
    <source>
        <strain evidence="2 3">XMGL2</strain>
    </source>
</reference>
<evidence type="ECO:0008006" key="4">
    <source>
        <dbReference type="Google" id="ProtNLM"/>
    </source>
</evidence>
<keyword evidence="1" id="KW-1133">Transmembrane helix</keyword>
<evidence type="ECO:0000313" key="3">
    <source>
        <dbReference type="Proteomes" id="UP000776276"/>
    </source>
</evidence>
<keyword evidence="1" id="KW-0472">Membrane</keyword>
<dbReference type="RefSeq" id="WP_216323781.1">
    <property type="nucleotide sequence ID" value="NZ_JAHKRT010000004.1"/>
</dbReference>
<keyword evidence="1" id="KW-0812">Transmembrane</keyword>
<feature type="transmembrane region" description="Helical" evidence="1">
    <location>
        <begin position="43"/>
        <end position="66"/>
    </location>
</feature>
<organism evidence="2 3">
    <name type="scientific">Sphingomonas quercus</name>
    <dbReference type="NCBI Taxonomy" id="2842451"/>
    <lineage>
        <taxon>Bacteria</taxon>
        <taxon>Pseudomonadati</taxon>
        <taxon>Pseudomonadota</taxon>
        <taxon>Alphaproteobacteria</taxon>
        <taxon>Sphingomonadales</taxon>
        <taxon>Sphingomonadaceae</taxon>
        <taxon>Sphingomonas</taxon>
    </lineage>
</organism>
<name>A0ABS6BJX3_9SPHN</name>
<evidence type="ECO:0000256" key="1">
    <source>
        <dbReference type="SAM" id="Phobius"/>
    </source>
</evidence>
<gene>
    <name evidence="2" type="ORF">KOF26_09655</name>
</gene>
<proteinExistence type="predicted"/>
<keyword evidence="3" id="KW-1185">Reference proteome</keyword>
<sequence>MKAPGDSRLPAVRATTAERRYAVRTPEEVAYARRPGLGALPEGGGAVLGFAGLQLVPIGVLLWAIWWPAPRTTSGELFAIGCTVLIAVLALTVLWFLVRQRMEFIRQLFLIPFIRLTVTDRRVMWTLPWRAEPLLEIDGMRVRGGLLGEPSPRGWAPAAILLFPGDPAGDEHGMIHFDRLPDAARFVDALARFA</sequence>
<dbReference type="Proteomes" id="UP000776276">
    <property type="component" value="Unassembled WGS sequence"/>
</dbReference>
<comment type="caution">
    <text evidence="2">The sequence shown here is derived from an EMBL/GenBank/DDBJ whole genome shotgun (WGS) entry which is preliminary data.</text>
</comment>
<feature type="transmembrane region" description="Helical" evidence="1">
    <location>
        <begin position="78"/>
        <end position="98"/>
    </location>
</feature>